<dbReference type="InterPro" id="IPR015797">
    <property type="entry name" value="NUDIX_hydrolase-like_dom_sf"/>
</dbReference>
<comment type="caution">
    <text evidence="4">The sequence shown here is derived from an EMBL/GenBank/DDBJ whole genome shotgun (WGS) entry which is preliminary data.</text>
</comment>
<proteinExistence type="inferred from homology"/>
<dbReference type="CDD" id="cd02883">
    <property type="entry name" value="NUDIX_Hydrolase"/>
    <property type="match status" value="1"/>
</dbReference>
<evidence type="ECO:0000259" key="3">
    <source>
        <dbReference type="PROSITE" id="PS51462"/>
    </source>
</evidence>
<organism evidence="4 5">
    <name type="scientific">Candidatus Roizmanbacteria bacterium RIFCSPLOWO2_02_FULL_38_10</name>
    <dbReference type="NCBI Taxonomy" id="1802074"/>
    <lineage>
        <taxon>Bacteria</taxon>
        <taxon>Candidatus Roizmaniibacteriota</taxon>
    </lineage>
</organism>
<dbReference type="Gene3D" id="3.90.79.10">
    <property type="entry name" value="Nucleoside Triphosphate Pyrophosphohydrolase"/>
    <property type="match status" value="1"/>
</dbReference>
<dbReference type="PROSITE" id="PS51462">
    <property type="entry name" value="NUDIX"/>
    <property type="match status" value="1"/>
</dbReference>
<gene>
    <name evidence="4" type="ORF">A3J15_00180</name>
</gene>
<dbReference type="PROSITE" id="PS00893">
    <property type="entry name" value="NUDIX_BOX"/>
    <property type="match status" value="1"/>
</dbReference>
<dbReference type="STRING" id="1802074.A3J15_00180"/>
<evidence type="ECO:0000313" key="4">
    <source>
        <dbReference type="EMBL" id="OGK57148.1"/>
    </source>
</evidence>
<reference evidence="4 5" key="1">
    <citation type="journal article" date="2016" name="Nat. Commun.">
        <title>Thousands of microbial genomes shed light on interconnected biogeochemical processes in an aquifer system.</title>
        <authorList>
            <person name="Anantharaman K."/>
            <person name="Brown C.T."/>
            <person name="Hug L.A."/>
            <person name="Sharon I."/>
            <person name="Castelle C.J."/>
            <person name="Probst A.J."/>
            <person name="Thomas B.C."/>
            <person name="Singh A."/>
            <person name="Wilkins M.J."/>
            <person name="Karaoz U."/>
            <person name="Brodie E.L."/>
            <person name="Williams K.H."/>
            <person name="Hubbard S.S."/>
            <person name="Banfield J.F."/>
        </authorList>
    </citation>
    <scope>NUCLEOTIDE SEQUENCE [LARGE SCALE GENOMIC DNA]</scope>
</reference>
<dbReference type="EMBL" id="MGAY01000011">
    <property type="protein sequence ID" value="OGK57148.1"/>
    <property type="molecule type" value="Genomic_DNA"/>
</dbReference>
<dbReference type="SUPFAM" id="SSF55811">
    <property type="entry name" value="Nudix"/>
    <property type="match status" value="1"/>
</dbReference>
<keyword evidence="1 2" id="KW-0378">Hydrolase</keyword>
<dbReference type="InterPro" id="IPR020476">
    <property type="entry name" value="Nudix_hydrolase"/>
</dbReference>
<comment type="similarity">
    <text evidence="2">Belongs to the Nudix hydrolase family.</text>
</comment>
<sequence length="144" mass="16899">MKRTIKIVVIGIIKKQNLYLLTKRRDKKSTKSPYHGLWQLPGGELEFGESVTHALTREIQEELGIQIEVVSILPTIRHQVRNNSWHGVFICFLCRMRNEKEPIKLNHEASEFNWFTLDQVRKLNKLYLTDQMVEEAESGVNQPR</sequence>
<dbReference type="PRINTS" id="PR00502">
    <property type="entry name" value="NUDIXFAMILY"/>
</dbReference>
<dbReference type="Pfam" id="PF00293">
    <property type="entry name" value="NUDIX"/>
    <property type="match status" value="1"/>
</dbReference>
<dbReference type="PANTHER" id="PTHR43736:SF1">
    <property type="entry name" value="DIHYDRONEOPTERIN TRIPHOSPHATE DIPHOSPHATASE"/>
    <property type="match status" value="1"/>
</dbReference>
<protein>
    <recommendedName>
        <fullName evidence="3">Nudix hydrolase domain-containing protein</fullName>
    </recommendedName>
</protein>
<dbReference type="Proteomes" id="UP000176376">
    <property type="component" value="Unassembled WGS sequence"/>
</dbReference>
<dbReference type="AlphaFoldDB" id="A0A1F7JNG3"/>
<dbReference type="GO" id="GO:0016787">
    <property type="term" value="F:hydrolase activity"/>
    <property type="evidence" value="ECO:0007669"/>
    <property type="project" value="UniProtKB-KW"/>
</dbReference>
<evidence type="ECO:0000256" key="1">
    <source>
        <dbReference type="ARBA" id="ARBA00022801"/>
    </source>
</evidence>
<feature type="domain" description="Nudix hydrolase" evidence="3">
    <location>
        <begin position="2"/>
        <end position="137"/>
    </location>
</feature>
<dbReference type="InterPro" id="IPR000086">
    <property type="entry name" value="NUDIX_hydrolase_dom"/>
</dbReference>
<evidence type="ECO:0000313" key="5">
    <source>
        <dbReference type="Proteomes" id="UP000176376"/>
    </source>
</evidence>
<dbReference type="PANTHER" id="PTHR43736">
    <property type="entry name" value="ADP-RIBOSE PYROPHOSPHATASE"/>
    <property type="match status" value="1"/>
</dbReference>
<accession>A0A1F7JNG3</accession>
<evidence type="ECO:0000256" key="2">
    <source>
        <dbReference type="RuleBase" id="RU003476"/>
    </source>
</evidence>
<name>A0A1F7JNG3_9BACT</name>
<dbReference type="InterPro" id="IPR020084">
    <property type="entry name" value="NUDIX_hydrolase_CS"/>
</dbReference>